<name>A0A833LVX9_9LEPT</name>
<sequence length="287" mass="33818">MSLFGRLDDLAQSLRKAKAARDSDKKIELPDLDEQEILEDLHVQPLMQGVLPSGEVRIFGKYSESEINELMDWSGIFHEIARKDYKDYHVELQYLSELDQRILIRWQSEILFHLRLKLSHFRFRLNPGAPSKKLLYIDWLMTRHPLASKVRAERLFPGQDMPGLGIFNEIADFVFNLALGVGAKGAFNIPEYFHDAVLFHRQFRFYDPAREAFFRALIRDLRRHGARRISNALAEGRIRDQDGQEVHWVPGEMIHLIDPEFGDTIWSQDYFTRIVRHLKRIRFEMVE</sequence>
<proteinExistence type="predicted"/>
<accession>A0A833LVX9</accession>
<dbReference type="Proteomes" id="UP000460298">
    <property type="component" value="Unassembled WGS sequence"/>
</dbReference>
<comment type="caution">
    <text evidence="1">The sequence shown here is derived from an EMBL/GenBank/DDBJ whole genome shotgun (WGS) entry which is preliminary data.</text>
</comment>
<organism evidence="1 2">
    <name type="scientific">Leptonema illini</name>
    <dbReference type="NCBI Taxonomy" id="183"/>
    <lineage>
        <taxon>Bacteria</taxon>
        <taxon>Pseudomonadati</taxon>
        <taxon>Spirochaetota</taxon>
        <taxon>Spirochaetia</taxon>
        <taxon>Leptospirales</taxon>
        <taxon>Leptospiraceae</taxon>
        <taxon>Leptonema</taxon>
    </lineage>
</organism>
<gene>
    <name evidence="1" type="ORF">F9K24_16720</name>
</gene>
<dbReference type="AlphaFoldDB" id="A0A833LVX9"/>
<evidence type="ECO:0000313" key="2">
    <source>
        <dbReference type="Proteomes" id="UP000460298"/>
    </source>
</evidence>
<protein>
    <submittedName>
        <fullName evidence="1">Uncharacterized protein</fullName>
    </submittedName>
</protein>
<dbReference type="EMBL" id="WBUI01000020">
    <property type="protein sequence ID" value="KAB2930499.1"/>
    <property type="molecule type" value="Genomic_DNA"/>
</dbReference>
<evidence type="ECO:0000313" key="1">
    <source>
        <dbReference type="EMBL" id="KAB2930499.1"/>
    </source>
</evidence>
<reference evidence="1 2" key="1">
    <citation type="submission" date="2019-10" db="EMBL/GenBank/DDBJ databases">
        <title>Extracellular Electron Transfer in a Candidatus Methanoperedens spp. Enrichment Culture.</title>
        <authorList>
            <person name="Berger S."/>
            <person name="Rangel Shaw D."/>
            <person name="Berben T."/>
            <person name="In 'T Zandt M."/>
            <person name="Frank J."/>
            <person name="Reimann J."/>
            <person name="Jetten M.S.M."/>
            <person name="Welte C.U."/>
        </authorList>
    </citation>
    <scope>NUCLEOTIDE SEQUENCE [LARGE SCALE GENOMIC DNA]</scope>
    <source>
        <strain evidence="1">SB12</strain>
    </source>
</reference>